<dbReference type="InterPro" id="IPR036047">
    <property type="entry name" value="F-box-like_dom_sf"/>
</dbReference>
<dbReference type="InterPro" id="IPR032675">
    <property type="entry name" value="LRR_dom_sf"/>
</dbReference>
<dbReference type="Pfam" id="PF12937">
    <property type="entry name" value="F-box-like"/>
    <property type="match status" value="1"/>
</dbReference>
<protein>
    <recommendedName>
        <fullName evidence="1">F-box domain-containing protein</fullName>
    </recommendedName>
</protein>
<reference evidence="3" key="1">
    <citation type="submission" date="2015-09" db="EMBL/GenBank/DDBJ databases">
        <authorList>
            <person name="Fill T.P."/>
            <person name="Baretta J.F."/>
            <person name="de Almeida L.G."/>
            <person name="Rocha M."/>
            <person name="de Souza D.H."/>
            <person name="Malavazi I."/>
            <person name="Cerdeira L.T."/>
            <person name="Hong H."/>
            <person name="Samborskyy M."/>
            <person name="de Vasconcelos A.T."/>
            <person name="Leadlay P."/>
            <person name="Rodrigues-Filho E."/>
        </authorList>
    </citation>
    <scope>NUCLEOTIDE SEQUENCE [LARGE SCALE GENOMIC DNA]</scope>
    <source>
        <strain evidence="3">LaBioMMi 136</strain>
    </source>
</reference>
<dbReference type="Gene3D" id="3.80.10.10">
    <property type="entry name" value="Ribonuclease Inhibitor"/>
    <property type="match status" value="1"/>
</dbReference>
<organism evidence="2 3">
    <name type="scientific">Penicillium brasilianum</name>
    <dbReference type="NCBI Taxonomy" id="104259"/>
    <lineage>
        <taxon>Eukaryota</taxon>
        <taxon>Fungi</taxon>
        <taxon>Dikarya</taxon>
        <taxon>Ascomycota</taxon>
        <taxon>Pezizomycotina</taxon>
        <taxon>Eurotiomycetes</taxon>
        <taxon>Eurotiomycetidae</taxon>
        <taxon>Eurotiales</taxon>
        <taxon>Aspergillaceae</taxon>
        <taxon>Penicillium</taxon>
    </lineage>
</organism>
<dbReference type="Proteomes" id="UP000190744">
    <property type="component" value="Unassembled WGS sequence"/>
</dbReference>
<gene>
    <name evidence="2" type="ORF">PEBR_17105</name>
</gene>
<dbReference type="AlphaFoldDB" id="A0A1S9RPC7"/>
<evidence type="ECO:0000313" key="2">
    <source>
        <dbReference type="EMBL" id="OOQ87345.1"/>
    </source>
</evidence>
<evidence type="ECO:0000259" key="1">
    <source>
        <dbReference type="PROSITE" id="PS50181"/>
    </source>
</evidence>
<dbReference type="EMBL" id="LJBN01000125">
    <property type="protein sequence ID" value="OOQ87345.1"/>
    <property type="molecule type" value="Genomic_DNA"/>
</dbReference>
<comment type="caution">
    <text evidence="2">The sequence shown here is derived from an EMBL/GenBank/DDBJ whole genome shotgun (WGS) entry which is preliminary data.</text>
</comment>
<dbReference type="SUPFAM" id="SSF81383">
    <property type="entry name" value="F-box domain"/>
    <property type="match status" value="1"/>
</dbReference>
<evidence type="ECO:0000313" key="3">
    <source>
        <dbReference type="Proteomes" id="UP000190744"/>
    </source>
</evidence>
<accession>A0A1S9RPC7</accession>
<name>A0A1S9RPC7_PENBI</name>
<feature type="domain" description="F-box" evidence="1">
    <location>
        <begin position="3"/>
        <end position="48"/>
    </location>
</feature>
<dbReference type="InterPro" id="IPR001810">
    <property type="entry name" value="F-box_dom"/>
</dbReference>
<sequence length="325" mass="37453">MERCTLLRLPNELLMTLIEYVDSPGHAALAQTCRALNTLTTPYLYKHANIQLGKSNEFVRTVTTKYADLVRHLSVVIEDERLDISPCRIAPCLAQLENLQSLKLAGGYWMWDDKGENWYTLEKLLWEYFEMASLKQPAESRLSRSLRSLTLDRSEDNGQAAFLEDSYILIIPQLHDLTIRGFLFEEADAEIDVQFERQTELKSLRIERSFVSFPALRKALLAPRALRYLSIGHVICYRNHELKSGKSNYATVAEFVDALLPHRESLEEIKLVVDEDDDDVFSGEVSTINDPSFCKHATKLPALKRWLGCDQFTLKEYLNHDEDYE</sequence>
<dbReference type="PROSITE" id="PS50181">
    <property type="entry name" value="FBOX"/>
    <property type="match status" value="1"/>
</dbReference>
<proteinExistence type="predicted"/>